<dbReference type="PANTHER" id="PTHR30482:SF17">
    <property type="entry name" value="ABC TRANSPORTER ATP-BINDING PROTEIN"/>
    <property type="match status" value="1"/>
</dbReference>
<evidence type="ECO:0000256" key="3">
    <source>
        <dbReference type="ARBA" id="ARBA00022692"/>
    </source>
</evidence>
<dbReference type="PANTHER" id="PTHR30482">
    <property type="entry name" value="HIGH-AFFINITY BRANCHED-CHAIN AMINO ACID TRANSPORT SYSTEM PERMEASE"/>
    <property type="match status" value="1"/>
</dbReference>
<feature type="transmembrane region" description="Helical" evidence="6">
    <location>
        <begin position="159"/>
        <end position="187"/>
    </location>
</feature>
<feature type="transmembrane region" description="Helical" evidence="6">
    <location>
        <begin position="5"/>
        <end position="22"/>
    </location>
</feature>
<evidence type="ECO:0000313" key="10">
    <source>
        <dbReference type="Proteomes" id="UP000435957"/>
    </source>
</evidence>
<comment type="subcellular location">
    <subcellularLocation>
        <location evidence="1">Cell membrane</location>
        <topology evidence="1">Multi-pass membrane protein</topology>
    </subcellularLocation>
</comment>
<proteinExistence type="predicted"/>
<gene>
    <name evidence="8" type="ORF">CES86_4519</name>
    <name evidence="7" type="ORF">F9L03_26035</name>
</gene>
<feature type="transmembrane region" description="Helical" evidence="6">
    <location>
        <begin position="111"/>
        <end position="128"/>
    </location>
</feature>
<reference evidence="8 9" key="1">
    <citation type="submission" date="2017-07" db="EMBL/GenBank/DDBJ databases">
        <title>Draft genome of Ochrobactrum lupini type strain LUP21.</title>
        <authorList>
            <person name="Krzyzanowska D.M."/>
            <person name="Jafra S."/>
        </authorList>
    </citation>
    <scope>NUCLEOTIDE SEQUENCE [LARGE SCALE GENOMIC DNA]</scope>
    <source>
        <strain evidence="8 9">LUP21</strain>
    </source>
</reference>
<reference evidence="7 10" key="2">
    <citation type="submission" date="2019-09" db="EMBL/GenBank/DDBJ databases">
        <title>Taxonomic organization of the family Brucellaceae based on a phylogenomic approach.</title>
        <authorList>
            <person name="Leclercq S."/>
            <person name="Cloeckaert A."/>
            <person name="Zygmunt M.S."/>
        </authorList>
    </citation>
    <scope>NUCLEOTIDE SEQUENCE [LARGE SCALE GENOMIC DNA]</scope>
    <source>
        <strain evidence="7 10">LUP23</strain>
    </source>
</reference>
<keyword evidence="5 6" id="KW-0472">Membrane</keyword>
<feature type="transmembrane region" description="Helical" evidence="6">
    <location>
        <begin position="320"/>
        <end position="344"/>
    </location>
</feature>
<dbReference type="GO" id="GO:0015658">
    <property type="term" value="F:branched-chain amino acid transmembrane transporter activity"/>
    <property type="evidence" value="ECO:0007669"/>
    <property type="project" value="InterPro"/>
</dbReference>
<keyword evidence="3 6" id="KW-0812">Transmembrane</keyword>
<dbReference type="InterPro" id="IPR001851">
    <property type="entry name" value="ABC_transp_permease"/>
</dbReference>
<evidence type="ECO:0000313" key="7">
    <source>
        <dbReference type="EMBL" id="KAB2698707.1"/>
    </source>
</evidence>
<sequence>MRIPFIVVSAALVVLIALPPFLNLGLQFTLITAMTAALFATAFNLLAGQAGMLSFGHAAFFGLGAFGTLHLMQAVEGGLGFPTVLLPAFGGLVGLITGLVFGYFATKRNGAYFSLITLALAELLHVIAPRWTGFFGGEAGISSMRMPSLGFSFGSTLEVYYLTLVWLLLSVGALFYLTRTPFGLLTLSIRDSEQRVRFMGYNPERSKVLIFAISSAFTGVAGGLAAMSSETANFTIFGMQTSSQAVMYAFVGGTSIFLGPAVGAIVFTLFGYWVSNATTAWMFYQGMIFVLVILFAPQGIGGVLQSHYRARYQLDWRRLFLPYVQFLLGAVLITAGTIFIVHTIEILFAPSYKMAVASAATLPDFEMFGRTWSPLSPVTVGVPLVALSIGIVLLRHAAALSRVVWAGTDASKIVAEGENA</sequence>
<dbReference type="EMBL" id="WBWF01000038">
    <property type="protein sequence ID" value="KAB2698707.1"/>
    <property type="molecule type" value="Genomic_DNA"/>
</dbReference>
<evidence type="ECO:0000256" key="6">
    <source>
        <dbReference type="SAM" id="Phobius"/>
    </source>
</evidence>
<feature type="transmembrane region" description="Helical" evidence="6">
    <location>
        <begin position="281"/>
        <end position="300"/>
    </location>
</feature>
<dbReference type="InterPro" id="IPR043428">
    <property type="entry name" value="LivM-like"/>
</dbReference>
<comment type="caution">
    <text evidence="8">The sequence shown here is derived from an EMBL/GenBank/DDBJ whole genome shotgun (WGS) entry which is preliminary data.</text>
</comment>
<keyword evidence="10" id="KW-1185">Reference proteome</keyword>
<feature type="transmembrane region" description="Helical" evidence="6">
    <location>
        <begin position="247"/>
        <end position="274"/>
    </location>
</feature>
<dbReference type="EMBL" id="NNRN01000061">
    <property type="protein sequence ID" value="OYR24919.1"/>
    <property type="molecule type" value="Genomic_DNA"/>
</dbReference>
<name>A0A256GCT4_9HYPH</name>
<dbReference type="Proteomes" id="UP000216363">
    <property type="component" value="Unassembled WGS sequence"/>
</dbReference>
<feature type="transmembrane region" description="Helical" evidence="6">
    <location>
        <begin position="28"/>
        <end position="46"/>
    </location>
</feature>
<evidence type="ECO:0000256" key="5">
    <source>
        <dbReference type="ARBA" id="ARBA00023136"/>
    </source>
</evidence>
<dbReference type="Proteomes" id="UP000435957">
    <property type="component" value="Unassembled WGS sequence"/>
</dbReference>
<keyword evidence="4 6" id="KW-1133">Transmembrane helix</keyword>
<feature type="transmembrane region" description="Helical" evidence="6">
    <location>
        <begin position="84"/>
        <end position="104"/>
    </location>
</feature>
<protein>
    <submittedName>
        <fullName evidence="7">Branched-chain amino acid ABC transporter permease</fullName>
    </submittedName>
    <submittedName>
        <fullName evidence="8">Branched-chain amino acid transport system / permease component family protein</fullName>
    </submittedName>
</protein>
<organism evidence="8 9">
    <name type="scientific">Brucella lupini</name>
    <dbReference type="NCBI Taxonomy" id="255457"/>
    <lineage>
        <taxon>Bacteria</taxon>
        <taxon>Pseudomonadati</taxon>
        <taxon>Pseudomonadota</taxon>
        <taxon>Alphaproteobacteria</taxon>
        <taxon>Hyphomicrobiales</taxon>
        <taxon>Brucellaceae</taxon>
        <taxon>Brucella/Ochrobactrum group</taxon>
        <taxon>Brucella</taxon>
    </lineage>
</organism>
<dbReference type="GO" id="GO:0005886">
    <property type="term" value="C:plasma membrane"/>
    <property type="evidence" value="ECO:0007669"/>
    <property type="project" value="UniProtKB-SubCell"/>
</dbReference>
<dbReference type="Pfam" id="PF02653">
    <property type="entry name" value="BPD_transp_2"/>
    <property type="match status" value="1"/>
</dbReference>
<feature type="transmembrane region" description="Helical" evidence="6">
    <location>
        <begin position="53"/>
        <end position="72"/>
    </location>
</feature>
<evidence type="ECO:0000256" key="2">
    <source>
        <dbReference type="ARBA" id="ARBA00022475"/>
    </source>
</evidence>
<accession>A0A256GCT4</accession>
<dbReference type="AlphaFoldDB" id="A0A256GCT4"/>
<dbReference type="CDD" id="cd06581">
    <property type="entry name" value="TM_PBP1_LivM_like"/>
    <property type="match status" value="1"/>
</dbReference>
<keyword evidence="2" id="KW-1003">Cell membrane</keyword>
<evidence type="ECO:0000313" key="8">
    <source>
        <dbReference type="EMBL" id="OYR24919.1"/>
    </source>
</evidence>
<evidence type="ECO:0000256" key="4">
    <source>
        <dbReference type="ARBA" id="ARBA00022989"/>
    </source>
</evidence>
<evidence type="ECO:0000313" key="9">
    <source>
        <dbReference type="Proteomes" id="UP000216363"/>
    </source>
</evidence>
<dbReference type="RefSeq" id="WP_094515545.1">
    <property type="nucleotide sequence ID" value="NZ_JBHEEP010000047.1"/>
</dbReference>
<evidence type="ECO:0000256" key="1">
    <source>
        <dbReference type="ARBA" id="ARBA00004651"/>
    </source>
</evidence>